<dbReference type="GO" id="GO:0006865">
    <property type="term" value="P:amino acid transport"/>
    <property type="evidence" value="ECO:0007669"/>
    <property type="project" value="TreeGrafter"/>
</dbReference>
<keyword evidence="4 8" id="KW-1133">Transmembrane helix</keyword>
<dbReference type="AlphaFoldDB" id="A0A7M5UKT4"/>
<dbReference type="SUPFAM" id="SSF161070">
    <property type="entry name" value="SNF-like"/>
    <property type="match status" value="1"/>
</dbReference>
<feature type="transmembrane region" description="Helical" evidence="8">
    <location>
        <begin position="254"/>
        <end position="279"/>
    </location>
</feature>
<feature type="binding site" evidence="6">
    <location>
        <position position="18"/>
    </location>
    <ligand>
        <name>Na(+)</name>
        <dbReference type="ChEBI" id="CHEBI:29101"/>
        <label>1</label>
    </ligand>
</feature>
<feature type="binding site" evidence="6">
    <location>
        <position position="365"/>
    </location>
    <ligand>
        <name>Na(+)</name>
        <dbReference type="ChEBI" id="CHEBI:29101"/>
        <label>1</label>
    </ligand>
</feature>
<feature type="transmembrane region" description="Helical" evidence="8">
    <location>
        <begin position="7"/>
        <end position="26"/>
    </location>
</feature>
<dbReference type="EnsemblMetazoa" id="CLYHEMT000632.2">
    <property type="protein sequence ID" value="CLYHEMP000632.2"/>
    <property type="gene ID" value="CLYHEMG000632"/>
</dbReference>
<feature type="binding site" evidence="6">
    <location>
        <position position="15"/>
    </location>
    <ligand>
        <name>Na(+)</name>
        <dbReference type="ChEBI" id="CHEBI:29101"/>
        <label>1</label>
    </ligand>
</feature>
<keyword evidence="6" id="KW-0915">Sodium</keyword>
<dbReference type="PROSITE" id="PS50267">
    <property type="entry name" value="NA_NEUROTRAN_SYMP_3"/>
    <property type="match status" value="1"/>
</dbReference>
<keyword evidence="5 8" id="KW-0472">Membrane</keyword>
<sequence>MHGVNKIEFILASIGLAVGLGNVWRFPYLCQKNGGGAFLIPYFIMMVIEGIPLFYIEFAIGQRFRRSAPGAWARIHPALKGIGISCIIISILMCIYYVCVIAWSFLYLFVSMTDKLPWTIENCPRYSEYKPLADQCAANSSMCDAKNNFNECCMKDPQLYYFYRKALDVSVDITDSGSGFNGKLFGCLILSWVVVYACIVKGVKSSGKAVYFTATFPYLILIILFFVGVTLDGADIGLKKLFTPKWEKLKDPGIWMDAAAQMFFTLSLGFGALISFASYMPLRNNCVRDAYTVVLINCGTSLFAGIVVFSILGHREKVTGNPVDKVGGGPGLAFITFCDAFLQMPVSPLWSCLFFIMLILLGIDSEFGTLEALIAPFYDMKWVKFRKEFFTGGVAVVMLIIGIGFTQPSGYYAFQLFDDYSLGLPLLFIAFFQVIAVSWVYGNDKFANDIEFMTGSRPNIFWMICWKYISPLAIFVIFIANCVKQGSSTYTYTAYVGCLLDPFSSKHPGTEESTAKVEYPGWGVFIAVFFTIVSMVPIIIWLVKDLVKNPSKWGAAFRKKFTDPIEYHPDPARADPSRRKTINEVQMDVLKEFEKAAATEA</sequence>
<feature type="transmembrane region" description="Helical" evidence="8">
    <location>
        <begin position="420"/>
        <end position="440"/>
    </location>
</feature>
<protein>
    <recommendedName>
        <fullName evidence="7">Transporter</fullName>
    </recommendedName>
</protein>
<keyword evidence="10" id="KW-1185">Reference proteome</keyword>
<evidence type="ECO:0000313" key="10">
    <source>
        <dbReference type="Proteomes" id="UP000594262"/>
    </source>
</evidence>
<feature type="transmembrane region" description="Helical" evidence="8">
    <location>
        <begin position="291"/>
        <end position="312"/>
    </location>
</feature>
<feature type="binding site" evidence="6">
    <location>
        <position position="361"/>
    </location>
    <ligand>
        <name>Na(+)</name>
        <dbReference type="ChEBI" id="CHEBI:29101"/>
        <label>1</label>
    </ligand>
</feature>
<dbReference type="GO" id="GO:0046872">
    <property type="term" value="F:metal ion binding"/>
    <property type="evidence" value="ECO:0007669"/>
    <property type="project" value="UniProtKB-KW"/>
</dbReference>
<dbReference type="GO" id="GO:0015293">
    <property type="term" value="F:symporter activity"/>
    <property type="evidence" value="ECO:0007669"/>
    <property type="project" value="UniProtKB-KW"/>
</dbReference>
<keyword evidence="7" id="KW-0769">Symport</keyword>
<feature type="binding site" evidence="6">
    <location>
        <position position="17"/>
    </location>
    <ligand>
        <name>Na(+)</name>
        <dbReference type="ChEBI" id="CHEBI:29101"/>
        <label>1</label>
    </ligand>
</feature>
<keyword evidence="2 7" id="KW-0813">Transport</keyword>
<dbReference type="PANTHER" id="PTHR11616:SF182">
    <property type="entry name" value="TRANSPORTER"/>
    <property type="match status" value="1"/>
</dbReference>
<feature type="transmembrane region" description="Helical" evidence="8">
    <location>
        <begin position="180"/>
        <end position="199"/>
    </location>
</feature>
<name>A0A7M5UKT4_9CNID</name>
<organism evidence="9 10">
    <name type="scientific">Clytia hemisphaerica</name>
    <dbReference type="NCBI Taxonomy" id="252671"/>
    <lineage>
        <taxon>Eukaryota</taxon>
        <taxon>Metazoa</taxon>
        <taxon>Cnidaria</taxon>
        <taxon>Hydrozoa</taxon>
        <taxon>Hydroidolina</taxon>
        <taxon>Leptothecata</taxon>
        <taxon>Obeliida</taxon>
        <taxon>Clytiidae</taxon>
        <taxon>Clytia</taxon>
    </lineage>
</organism>
<evidence type="ECO:0000313" key="9">
    <source>
        <dbReference type="EnsemblMetazoa" id="CLYHEMP000632.1"/>
    </source>
</evidence>
<feature type="binding site" evidence="6">
    <location>
        <position position="297"/>
    </location>
    <ligand>
        <name>Na(+)</name>
        <dbReference type="ChEBI" id="CHEBI:29101"/>
        <label>1</label>
    </ligand>
</feature>
<dbReference type="GO" id="GO:0035725">
    <property type="term" value="P:sodium ion transmembrane transport"/>
    <property type="evidence" value="ECO:0007669"/>
    <property type="project" value="TreeGrafter"/>
</dbReference>
<dbReference type="Proteomes" id="UP000594262">
    <property type="component" value="Unplaced"/>
</dbReference>
<evidence type="ECO:0000256" key="1">
    <source>
        <dbReference type="ARBA" id="ARBA00004141"/>
    </source>
</evidence>
<evidence type="ECO:0000256" key="5">
    <source>
        <dbReference type="ARBA" id="ARBA00023136"/>
    </source>
</evidence>
<feature type="transmembrane region" description="Helical" evidence="8">
    <location>
        <begin position="81"/>
        <end position="109"/>
    </location>
</feature>
<comment type="subcellular location">
    <subcellularLocation>
        <location evidence="1">Membrane</location>
        <topology evidence="1">Multi-pass membrane protein</topology>
    </subcellularLocation>
</comment>
<comment type="similarity">
    <text evidence="7">Belongs to the sodium:neurotransmitter symporter (SNF) (TC 2.A.22) family.</text>
</comment>
<feature type="transmembrane region" description="Helical" evidence="8">
    <location>
        <begin position="389"/>
        <end position="414"/>
    </location>
</feature>
<feature type="transmembrane region" description="Helical" evidence="8">
    <location>
        <begin position="211"/>
        <end position="234"/>
    </location>
</feature>
<dbReference type="EnsemblMetazoa" id="CLYHEMT000632.1">
    <property type="protein sequence ID" value="CLYHEMP000632.1"/>
    <property type="gene ID" value="CLYHEMG000632"/>
</dbReference>
<feature type="transmembrane region" description="Helical" evidence="8">
    <location>
        <begin position="460"/>
        <end position="480"/>
    </location>
</feature>
<evidence type="ECO:0000256" key="2">
    <source>
        <dbReference type="ARBA" id="ARBA00022448"/>
    </source>
</evidence>
<evidence type="ECO:0000256" key="7">
    <source>
        <dbReference type="RuleBase" id="RU003732"/>
    </source>
</evidence>
<dbReference type="Pfam" id="PF00209">
    <property type="entry name" value="SNF"/>
    <property type="match status" value="1"/>
</dbReference>
<evidence type="ECO:0000256" key="6">
    <source>
        <dbReference type="PIRSR" id="PIRSR600175-1"/>
    </source>
</evidence>
<keyword evidence="3 7" id="KW-0812">Transmembrane</keyword>
<reference evidence="9" key="1">
    <citation type="submission" date="2021-01" db="UniProtKB">
        <authorList>
            <consortium name="EnsemblMetazoa"/>
        </authorList>
    </citation>
    <scope>IDENTIFICATION</scope>
</reference>
<feature type="transmembrane region" description="Helical" evidence="8">
    <location>
        <begin position="38"/>
        <end position="60"/>
    </location>
</feature>
<dbReference type="GO" id="GO:0005886">
    <property type="term" value="C:plasma membrane"/>
    <property type="evidence" value="ECO:0007669"/>
    <property type="project" value="TreeGrafter"/>
</dbReference>
<dbReference type="InterPro" id="IPR000175">
    <property type="entry name" value="Na/ntran_symport"/>
</dbReference>
<evidence type="ECO:0000256" key="4">
    <source>
        <dbReference type="ARBA" id="ARBA00022989"/>
    </source>
</evidence>
<evidence type="ECO:0000256" key="3">
    <source>
        <dbReference type="ARBA" id="ARBA00022692"/>
    </source>
</evidence>
<evidence type="ECO:0000256" key="8">
    <source>
        <dbReference type="SAM" id="Phobius"/>
    </source>
</evidence>
<dbReference type="PRINTS" id="PR00176">
    <property type="entry name" value="NANEUSMPORT"/>
</dbReference>
<feature type="binding site" evidence="6">
    <location>
        <position position="364"/>
    </location>
    <ligand>
        <name>Na(+)</name>
        <dbReference type="ChEBI" id="CHEBI:29101"/>
        <label>1</label>
    </ligand>
</feature>
<keyword evidence="6" id="KW-0479">Metal-binding</keyword>
<dbReference type="PROSITE" id="PS00610">
    <property type="entry name" value="NA_NEUROTRAN_SYMP_1"/>
    <property type="match status" value="1"/>
</dbReference>
<dbReference type="PANTHER" id="PTHR11616">
    <property type="entry name" value="SODIUM/CHLORIDE DEPENDENT TRANSPORTER"/>
    <property type="match status" value="1"/>
</dbReference>
<feature type="binding site" evidence="6">
    <location>
        <position position="22"/>
    </location>
    <ligand>
        <name>Na(+)</name>
        <dbReference type="ChEBI" id="CHEBI:29101"/>
        <label>1</label>
    </ligand>
</feature>
<feature type="transmembrane region" description="Helical" evidence="8">
    <location>
        <begin position="522"/>
        <end position="543"/>
    </location>
</feature>
<proteinExistence type="inferred from homology"/>
<dbReference type="OrthoDB" id="6581954at2759"/>
<dbReference type="InterPro" id="IPR037272">
    <property type="entry name" value="SNS_sf"/>
</dbReference>
<accession>A0A7M5UKT4</accession>